<evidence type="ECO:0000256" key="17">
    <source>
        <dbReference type="PIRSR" id="PIRSR605478-5"/>
    </source>
</evidence>
<dbReference type="SUPFAM" id="SSF52922">
    <property type="entry name" value="TK C-terminal domain-like"/>
    <property type="match status" value="1"/>
</dbReference>
<dbReference type="FunFam" id="3.40.50.920:FF:000003">
    <property type="entry name" value="Transketolase"/>
    <property type="match status" value="1"/>
</dbReference>
<proteinExistence type="inferred from homology"/>
<accession>A0LDC1</accession>
<dbReference type="PANTHER" id="PTHR43522">
    <property type="entry name" value="TRANSKETOLASE"/>
    <property type="match status" value="1"/>
</dbReference>
<evidence type="ECO:0000256" key="9">
    <source>
        <dbReference type="ARBA" id="ARBA00022842"/>
    </source>
</evidence>
<comment type="similarity">
    <text evidence="3 18">Belongs to the transketolase family.</text>
</comment>
<comment type="cofactor">
    <cofactor evidence="1">
        <name>Ca(2+)</name>
        <dbReference type="ChEBI" id="CHEBI:29108"/>
    </cofactor>
</comment>
<feature type="binding site" evidence="14">
    <location>
        <position position="511"/>
    </location>
    <ligand>
        <name>substrate</name>
    </ligand>
</feature>
<reference evidence="21" key="1">
    <citation type="journal article" date="2009" name="Appl. Environ. Microbiol.">
        <title>Complete genome sequence of the chemolithoautotrophic marine magnetotactic coccus strain MC-1.</title>
        <authorList>
            <person name="Schubbe S."/>
            <person name="Williams T.J."/>
            <person name="Xie G."/>
            <person name="Kiss H.E."/>
            <person name="Brettin T.S."/>
            <person name="Martinez D."/>
            <person name="Ross C.A."/>
            <person name="Schuler D."/>
            <person name="Cox B.L."/>
            <person name="Nealson K.H."/>
            <person name="Bazylinski D.A."/>
        </authorList>
    </citation>
    <scope>NUCLEOTIDE SEQUENCE [LARGE SCALE GENOMIC DNA]</scope>
    <source>
        <strain evidence="21">ATCC BAA-1437 / JCM 17883 / MC-1</strain>
    </source>
</reference>
<feature type="binding site" evidence="14">
    <location>
        <position position="264"/>
    </location>
    <ligand>
        <name>substrate</name>
    </ligand>
</feature>
<keyword evidence="10 15" id="KW-0786">Thiamine pyrophosphate</keyword>
<feature type="binding site" evidence="15">
    <location>
        <position position="264"/>
    </location>
    <ligand>
        <name>thiamine diphosphate</name>
        <dbReference type="ChEBI" id="CHEBI:58937"/>
    </ligand>
</feature>
<feature type="binding site" evidence="14">
    <location>
        <position position="453"/>
    </location>
    <ligand>
        <name>substrate</name>
    </ligand>
</feature>
<dbReference type="RefSeq" id="WP_011715020.1">
    <property type="nucleotide sequence ID" value="NC_008576.1"/>
</dbReference>
<evidence type="ECO:0000256" key="1">
    <source>
        <dbReference type="ARBA" id="ARBA00001913"/>
    </source>
</evidence>
<comment type="cofactor">
    <cofactor evidence="15">
        <name>thiamine diphosphate</name>
        <dbReference type="ChEBI" id="CHEBI:58937"/>
    </cofactor>
    <text evidence="15">Binds 1 thiamine pyrophosphate per subunit. During the reaction, the substrate forms a covalent intermediate with the cofactor.</text>
</comment>
<feature type="binding site" evidence="14">
    <location>
        <position position="357"/>
    </location>
    <ligand>
        <name>substrate</name>
    </ligand>
</feature>
<dbReference type="PROSITE" id="PS00801">
    <property type="entry name" value="TRANSKETOLASE_1"/>
    <property type="match status" value="1"/>
</dbReference>
<evidence type="ECO:0000256" key="8">
    <source>
        <dbReference type="ARBA" id="ARBA00022837"/>
    </source>
</evidence>
<keyword evidence="7 16" id="KW-0479">Metal-binding</keyword>
<dbReference type="InterPro" id="IPR005475">
    <property type="entry name" value="Transketolase-like_Pyr-bd"/>
</dbReference>
<evidence type="ECO:0000256" key="15">
    <source>
        <dbReference type="PIRSR" id="PIRSR605478-3"/>
    </source>
</evidence>
<gene>
    <name evidence="20" type="ordered locus">Mmc1_3479</name>
</gene>
<dbReference type="FunFam" id="3.40.50.970:FF:000004">
    <property type="entry name" value="Transketolase"/>
    <property type="match status" value="1"/>
</dbReference>
<feature type="active site" description="Proton donor" evidence="13">
    <location>
        <position position="403"/>
    </location>
</feature>
<dbReference type="InterPro" id="IPR055152">
    <property type="entry name" value="Transketolase-like_C_2"/>
</dbReference>
<dbReference type="OrthoDB" id="8732661at2"/>
<evidence type="ECO:0000256" key="13">
    <source>
        <dbReference type="PIRSR" id="PIRSR605478-1"/>
    </source>
</evidence>
<feature type="binding site" evidence="15">
    <location>
        <begin position="117"/>
        <end position="119"/>
    </location>
    <ligand>
        <name>thiamine diphosphate</name>
        <dbReference type="ChEBI" id="CHEBI:58937"/>
    </ligand>
</feature>
<dbReference type="CDD" id="cd07033">
    <property type="entry name" value="TPP_PYR_DXS_TK_like"/>
    <property type="match status" value="1"/>
</dbReference>
<feature type="binding site" evidence="16">
    <location>
        <position position="191"/>
    </location>
    <ligand>
        <name>Mg(2+)</name>
        <dbReference type="ChEBI" id="CHEBI:18420"/>
    </ligand>
</feature>
<dbReference type="GO" id="GO:0009052">
    <property type="term" value="P:pentose-phosphate shunt, non-oxidative branch"/>
    <property type="evidence" value="ECO:0007669"/>
    <property type="project" value="UniProtKB-ARBA"/>
</dbReference>
<keyword evidence="6 18" id="KW-0808">Transferase</keyword>
<dbReference type="GO" id="GO:0005829">
    <property type="term" value="C:cytosol"/>
    <property type="evidence" value="ECO:0007669"/>
    <property type="project" value="TreeGrafter"/>
</dbReference>
<dbReference type="InterPro" id="IPR009014">
    <property type="entry name" value="Transketo_C/PFOR_II"/>
</dbReference>
<feature type="domain" description="Transketolase-like pyrimidine-binding" evidence="19">
    <location>
        <begin position="354"/>
        <end position="516"/>
    </location>
</feature>
<dbReference type="PANTHER" id="PTHR43522:SF2">
    <property type="entry name" value="TRANSKETOLASE 1-RELATED"/>
    <property type="match status" value="1"/>
</dbReference>
<dbReference type="Pfam" id="PF00456">
    <property type="entry name" value="Transketolase_N"/>
    <property type="match status" value="1"/>
</dbReference>
<dbReference type="HOGENOM" id="CLU_009227_0_0_5"/>
<protein>
    <recommendedName>
        <fullName evidence="5 12">Transketolase</fullName>
        <ecNumber evidence="5 12">2.2.1.1</ecNumber>
    </recommendedName>
</protein>
<evidence type="ECO:0000256" key="10">
    <source>
        <dbReference type="ARBA" id="ARBA00023052"/>
    </source>
</evidence>
<comment type="catalytic activity">
    <reaction evidence="11 18">
        <text>D-sedoheptulose 7-phosphate + D-glyceraldehyde 3-phosphate = aldehydo-D-ribose 5-phosphate + D-xylulose 5-phosphate</text>
        <dbReference type="Rhea" id="RHEA:10508"/>
        <dbReference type="ChEBI" id="CHEBI:57483"/>
        <dbReference type="ChEBI" id="CHEBI:57737"/>
        <dbReference type="ChEBI" id="CHEBI:58273"/>
        <dbReference type="ChEBI" id="CHEBI:59776"/>
        <dbReference type="EC" id="2.2.1.1"/>
    </reaction>
</comment>
<dbReference type="Gene3D" id="3.40.50.970">
    <property type="match status" value="2"/>
</dbReference>
<evidence type="ECO:0000256" key="12">
    <source>
        <dbReference type="NCBIfam" id="TIGR00232"/>
    </source>
</evidence>
<evidence type="ECO:0000256" key="18">
    <source>
        <dbReference type="RuleBase" id="RU004996"/>
    </source>
</evidence>
<comment type="subunit">
    <text evidence="4 18">Homodimer.</text>
</comment>
<evidence type="ECO:0000256" key="3">
    <source>
        <dbReference type="ARBA" id="ARBA00007131"/>
    </source>
</evidence>
<evidence type="ECO:0000256" key="5">
    <source>
        <dbReference type="ARBA" id="ARBA00013152"/>
    </source>
</evidence>
<dbReference type="GO" id="GO:0004802">
    <property type="term" value="F:transketolase activity"/>
    <property type="evidence" value="ECO:0007669"/>
    <property type="project" value="UniProtKB-UniRule"/>
</dbReference>
<evidence type="ECO:0000256" key="14">
    <source>
        <dbReference type="PIRSR" id="PIRSR605478-2"/>
    </source>
</evidence>
<dbReference type="InterPro" id="IPR029061">
    <property type="entry name" value="THDP-binding"/>
</dbReference>
<evidence type="ECO:0000256" key="7">
    <source>
        <dbReference type="ARBA" id="ARBA00022723"/>
    </source>
</evidence>
<dbReference type="EC" id="2.2.1.1" evidence="5 12"/>
<dbReference type="InterPro" id="IPR005474">
    <property type="entry name" value="Transketolase_N"/>
</dbReference>
<feature type="binding site" evidence="15">
    <location>
        <position position="189"/>
    </location>
    <ligand>
        <name>thiamine diphosphate</name>
        <dbReference type="ChEBI" id="CHEBI:58937"/>
    </ligand>
</feature>
<keyword evidence="9 16" id="KW-0460">Magnesium</keyword>
<dbReference type="eggNOG" id="COG0021">
    <property type="taxonomic scope" value="Bacteria"/>
</dbReference>
<evidence type="ECO:0000256" key="2">
    <source>
        <dbReference type="ARBA" id="ARBA00001941"/>
    </source>
</evidence>
<evidence type="ECO:0000256" key="4">
    <source>
        <dbReference type="ARBA" id="ARBA00011738"/>
    </source>
</evidence>
<dbReference type="SUPFAM" id="SSF52518">
    <property type="entry name" value="Thiamin diphosphate-binding fold (THDP-binding)"/>
    <property type="match status" value="2"/>
</dbReference>
<dbReference type="GO" id="GO:0046872">
    <property type="term" value="F:metal ion binding"/>
    <property type="evidence" value="ECO:0007669"/>
    <property type="project" value="UniProtKB-KW"/>
</dbReference>
<dbReference type="KEGG" id="mgm:Mmc1_3479"/>
<comment type="cofactor">
    <cofactor evidence="2">
        <name>Co(2+)</name>
        <dbReference type="ChEBI" id="CHEBI:48828"/>
    </cofactor>
</comment>
<dbReference type="InterPro" id="IPR020826">
    <property type="entry name" value="Transketolase_BS"/>
</dbReference>
<keyword evidence="21" id="KW-1185">Reference proteome</keyword>
<dbReference type="PROSITE" id="PS00802">
    <property type="entry name" value="TRANSKETOLASE_2"/>
    <property type="match status" value="1"/>
</dbReference>
<dbReference type="Proteomes" id="UP000002586">
    <property type="component" value="Chromosome"/>
</dbReference>
<feature type="binding site" evidence="15">
    <location>
        <position position="69"/>
    </location>
    <ligand>
        <name>thiamine diphosphate</name>
        <dbReference type="ChEBI" id="CHEBI:58937"/>
    </ligand>
</feature>
<dbReference type="InterPro" id="IPR049557">
    <property type="entry name" value="Transketolase_CS"/>
</dbReference>
<feature type="site" description="Important for catalytic activity" evidence="17">
    <location>
        <position position="29"/>
    </location>
</feature>
<feature type="binding site" evidence="14">
    <location>
        <position position="29"/>
    </location>
    <ligand>
        <name>substrate</name>
    </ligand>
</feature>
<dbReference type="Pfam" id="PF22613">
    <property type="entry name" value="Transketolase_C_1"/>
    <property type="match status" value="1"/>
</dbReference>
<comment type="cofactor">
    <cofactor evidence="16">
        <name>Mg(2+)</name>
        <dbReference type="ChEBI" id="CHEBI:18420"/>
    </cofactor>
    <text evidence="16">Binds 1 Mg(2+) ion per subunit. Can also utilize other divalent metal cations, such as Ca(2+), Mn(2+) and Co(2+).</text>
</comment>
<feature type="binding site" evidence="16">
    <location>
        <position position="159"/>
    </location>
    <ligand>
        <name>Mg(2+)</name>
        <dbReference type="ChEBI" id="CHEBI:18420"/>
    </ligand>
</feature>
<dbReference type="STRING" id="156889.Mmc1_3479"/>
<organism evidence="20 21">
    <name type="scientific">Magnetococcus marinus (strain ATCC BAA-1437 / JCM 17883 / MC-1)</name>
    <dbReference type="NCBI Taxonomy" id="156889"/>
    <lineage>
        <taxon>Bacteria</taxon>
        <taxon>Pseudomonadati</taxon>
        <taxon>Pseudomonadota</taxon>
        <taxon>Magnetococcia</taxon>
        <taxon>Magnetococcales</taxon>
        <taxon>Magnetococcaceae</taxon>
        <taxon>Magnetococcus</taxon>
    </lineage>
</organism>
<keyword evidence="8 18" id="KW-0106">Calcium</keyword>
<reference evidence="20 21" key="2">
    <citation type="journal article" date="2012" name="Int. J. Syst. Evol. Microbiol.">
        <title>Magnetococcus marinus gen. nov., sp. nov., a marine, magnetotactic bacterium that represents a novel lineage (Magnetococcaceae fam. nov.; Magnetococcales ord. nov.) at the base of the Alphaproteobacteria.</title>
        <authorList>
            <person name="Bazylinski D.A."/>
            <person name="Williams T.J."/>
            <person name="Lefevre C.T."/>
            <person name="Berg R.J."/>
            <person name="Zhang C.L."/>
            <person name="Bowser S.S."/>
            <person name="Dean A.J."/>
            <person name="Beveridge T.J."/>
        </authorList>
    </citation>
    <scope>NUCLEOTIDE SEQUENCE [LARGE SCALE GENOMIC DNA]</scope>
    <source>
        <strain evidence="21">ATCC BAA-1437 / JCM 17883 / MC-1</strain>
    </source>
</reference>
<feature type="binding site" evidence="16">
    <location>
        <position position="189"/>
    </location>
    <ligand>
        <name>Mg(2+)</name>
        <dbReference type="ChEBI" id="CHEBI:18420"/>
    </ligand>
</feature>
<evidence type="ECO:0000256" key="16">
    <source>
        <dbReference type="PIRSR" id="PIRSR605478-4"/>
    </source>
</evidence>
<dbReference type="FunFam" id="3.40.50.970:FF:000003">
    <property type="entry name" value="Transketolase"/>
    <property type="match status" value="1"/>
</dbReference>
<evidence type="ECO:0000256" key="6">
    <source>
        <dbReference type="ARBA" id="ARBA00022679"/>
    </source>
</evidence>
<dbReference type="EMBL" id="CP000471">
    <property type="protein sequence ID" value="ABK45964.1"/>
    <property type="molecule type" value="Genomic_DNA"/>
</dbReference>
<evidence type="ECO:0000256" key="11">
    <source>
        <dbReference type="ARBA" id="ARBA00049473"/>
    </source>
</evidence>
<evidence type="ECO:0000259" key="19">
    <source>
        <dbReference type="SMART" id="SM00861"/>
    </source>
</evidence>
<dbReference type="Gene3D" id="3.40.50.920">
    <property type="match status" value="1"/>
</dbReference>
<feature type="binding site" evidence="14">
    <location>
        <position position="384"/>
    </location>
    <ligand>
        <name>substrate</name>
    </ligand>
</feature>
<dbReference type="SMART" id="SM00861">
    <property type="entry name" value="Transket_pyr"/>
    <property type="match status" value="1"/>
</dbReference>
<sequence length="655" mass="70603">MSTSDLDRLCINTLRMLSVDAIEAANSGHPGLPLGAAPMAYVLWSRIMRHNPKNPLWPDRDRFILSAGHGSALLYALLHTSGYDVSLDELKNFRQYGSKTPGHPEYGHTPGVECTTGPLGQGFAMGVGMALAERHLAQQVNRAEFHPIVDHFTYGIVGDGDLMEGITYEAAAMAGNLCLGKLIYLYDDNGISIEGSTEIAFTEDVTTRFEAAEWQVLTVEDGEDLDAIEAAILQAQQEEERPSLIRVKTVIGRGSPKQGTAATHGSPIKGADMVATRQVYAWPETRFYLPDEAQSHFAQMVKRGAEAEAEWNATREIYMSRFPTETELLLERLAGELTDGWDRSLDELTFAPSAATRSTSGQCLNAIAQDLPGLIGGSADLGPSNNTTLKHFPERTLHFGVREHAMGAVLNGLALHGGFHPYGGTFLVFSDYLRGAIRLSALMHLPVTYVLTHDSIGVGEDGPTHQPVEHVASLRAIPGLNVFRPCDGEETRAAWHWTLCHKAPAAMILTRQELPELGGGEGVMEGVARGGYIKVDCQGTPDLILLASGSEVSLAVAAAAQLSAKGHQVRVVSMPCMERFDVQDAAYKESVLPAAVATRLAVEAGSTMSWYKYVGLEGEVIGLDNFGASGPGDTLMEVYGFTTENVVAQAQELLG</sequence>
<dbReference type="InterPro" id="IPR033247">
    <property type="entry name" value="Transketolase_fam"/>
</dbReference>
<feature type="binding site" evidence="14">
    <location>
        <position position="461"/>
    </location>
    <ligand>
        <name>substrate</name>
    </ligand>
</feature>
<name>A0LDC1_MAGMM</name>
<evidence type="ECO:0000313" key="21">
    <source>
        <dbReference type="Proteomes" id="UP000002586"/>
    </source>
</evidence>
<feature type="binding site" evidence="14">
    <location>
        <position position="465"/>
    </location>
    <ligand>
        <name>substrate</name>
    </ligand>
</feature>
<comment type="cofactor">
    <cofactor evidence="18">
        <name>Mg(2+)</name>
        <dbReference type="ChEBI" id="CHEBI:18420"/>
    </cofactor>
    <cofactor evidence="18">
        <name>Ca(2+)</name>
        <dbReference type="ChEBI" id="CHEBI:29108"/>
    </cofactor>
    <cofactor evidence="18">
        <name>Mn(2+)</name>
        <dbReference type="ChEBI" id="CHEBI:29035"/>
    </cofactor>
    <cofactor evidence="18">
        <name>Co(2+)</name>
        <dbReference type="ChEBI" id="CHEBI:48828"/>
    </cofactor>
    <text evidence="18">Binds 1 Mg(2+) ion per subunit. Can also utilize other divalent metal cations, such as Ca(2+), Mn(2+) and Co(2+).</text>
</comment>
<dbReference type="CDD" id="cd02012">
    <property type="entry name" value="TPP_TK"/>
    <property type="match status" value="1"/>
</dbReference>
<dbReference type="Pfam" id="PF02779">
    <property type="entry name" value="Transket_pyr"/>
    <property type="match status" value="1"/>
</dbReference>
<evidence type="ECO:0000313" key="20">
    <source>
        <dbReference type="EMBL" id="ABK45964.1"/>
    </source>
</evidence>
<dbReference type="NCBIfam" id="TIGR00232">
    <property type="entry name" value="tktlase_bact"/>
    <property type="match status" value="1"/>
</dbReference>
<feature type="binding site" evidence="15">
    <location>
        <position position="429"/>
    </location>
    <ligand>
        <name>thiamine diphosphate</name>
        <dbReference type="ChEBI" id="CHEBI:58937"/>
    </ligand>
</feature>
<feature type="binding site" evidence="15">
    <location>
        <position position="160"/>
    </location>
    <ligand>
        <name>thiamine diphosphate</name>
        <dbReference type="ChEBI" id="CHEBI:58937"/>
    </ligand>
</feature>
<comment type="function">
    <text evidence="18">Catalyzes the transfer of a two-carbon ketol group from a ketose donor to an aldose acceptor, via a covalent intermediate with the cofactor thiamine pyrophosphate.</text>
</comment>
<dbReference type="AlphaFoldDB" id="A0LDC1"/>
<dbReference type="InterPro" id="IPR005478">
    <property type="entry name" value="Transketolase_bac-like"/>
</dbReference>
<feature type="site" description="Important for catalytic activity" evidence="17">
    <location>
        <position position="264"/>
    </location>
</feature>